<dbReference type="AlphaFoldDB" id="A0A699GPK4"/>
<keyword evidence="2" id="KW-0808">Transferase</keyword>
<organism evidence="2">
    <name type="scientific">Tanacetum cinerariifolium</name>
    <name type="common">Dalmatian daisy</name>
    <name type="synonym">Chrysanthemum cinerariifolium</name>
    <dbReference type="NCBI Taxonomy" id="118510"/>
    <lineage>
        <taxon>Eukaryota</taxon>
        <taxon>Viridiplantae</taxon>
        <taxon>Streptophyta</taxon>
        <taxon>Embryophyta</taxon>
        <taxon>Tracheophyta</taxon>
        <taxon>Spermatophyta</taxon>
        <taxon>Magnoliopsida</taxon>
        <taxon>eudicotyledons</taxon>
        <taxon>Gunneridae</taxon>
        <taxon>Pentapetalae</taxon>
        <taxon>asterids</taxon>
        <taxon>campanulids</taxon>
        <taxon>Asterales</taxon>
        <taxon>Asteraceae</taxon>
        <taxon>Asteroideae</taxon>
        <taxon>Anthemideae</taxon>
        <taxon>Anthemidinae</taxon>
        <taxon>Tanacetum</taxon>
    </lineage>
</organism>
<sequence>MNGCMKGPQLEEDENLNTRAPRTERTPLGGTSSLIERVQVGPFPAFVKENINVLRTMIKELDNLGQEKSVSRKKGISKSHRSVRLEARSRSKSKSVKWKPQLVRASQRKSSSDLEMHGIKQKLNEGLQTFKDRFKSESTHTKGVPSVLRISTFMHGHSHPELAKKLNDKIAKTIDEIWKRVRAFIRGEMAADNIEVIRSSWWEKSEILVMDNVNFPPPPLMVGTLDKRNINKFYDYHQDRGHNINDCHHLKKQIEEVVASGGLAHLVKDIRQSGHKSKGSTKVKEKVIRLGDPKETRRGLTRGLSTGWIMA</sequence>
<feature type="compositionally biased region" description="Basic residues" evidence="1">
    <location>
        <begin position="71"/>
        <end position="82"/>
    </location>
</feature>
<comment type="caution">
    <text evidence="2">The sequence shown here is derived from an EMBL/GenBank/DDBJ whole genome shotgun (WGS) entry which is preliminary data.</text>
</comment>
<reference evidence="2" key="1">
    <citation type="journal article" date="2019" name="Sci. Rep.">
        <title>Draft genome of Tanacetum cinerariifolium, the natural source of mosquito coil.</title>
        <authorList>
            <person name="Yamashiro T."/>
            <person name="Shiraishi A."/>
            <person name="Satake H."/>
            <person name="Nakayama K."/>
        </authorList>
    </citation>
    <scope>NUCLEOTIDE SEQUENCE</scope>
</reference>
<name>A0A699GPK4_TANCI</name>
<keyword evidence="2" id="KW-0695">RNA-directed DNA polymerase</keyword>
<keyword evidence="2" id="KW-0548">Nucleotidyltransferase</keyword>
<accession>A0A699GPK4</accession>
<evidence type="ECO:0000313" key="2">
    <source>
        <dbReference type="EMBL" id="GEV07972.1"/>
    </source>
</evidence>
<gene>
    <name evidence="2" type="ORF">Tci_079949</name>
</gene>
<feature type="region of interest" description="Disordered" evidence="1">
    <location>
        <begin position="65"/>
        <end position="114"/>
    </location>
</feature>
<feature type="region of interest" description="Disordered" evidence="1">
    <location>
        <begin position="1"/>
        <end position="29"/>
    </location>
</feature>
<evidence type="ECO:0000256" key="1">
    <source>
        <dbReference type="SAM" id="MobiDB-lite"/>
    </source>
</evidence>
<dbReference type="GO" id="GO:0003964">
    <property type="term" value="F:RNA-directed DNA polymerase activity"/>
    <property type="evidence" value="ECO:0007669"/>
    <property type="project" value="UniProtKB-KW"/>
</dbReference>
<dbReference type="EMBL" id="BKCJ010014180">
    <property type="protein sequence ID" value="GEV07972.1"/>
    <property type="molecule type" value="Genomic_DNA"/>
</dbReference>
<protein>
    <submittedName>
        <fullName evidence="2">Reverse transcriptase domain-containing protein</fullName>
    </submittedName>
</protein>
<proteinExistence type="predicted"/>